<organism evidence="1">
    <name type="scientific">viral metagenome</name>
    <dbReference type="NCBI Taxonomy" id="1070528"/>
    <lineage>
        <taxon>unclassified sequences</taxon>
        <taxon>metagenomes</taxon>
        <taxon>organismal metagenomes</taxon>
    </lineage>
</organism>
<dbReference type="AlphaFoldDB" id="A0A6C0LPF7"/>
<protein>
    <submittedName>
        <fullName evidence="1">Uncharacterized protein</fullName>
    </submittedName>
</protein>
<accession>A0A6C0LPF7</accession>
<dbReference type="EMBL" id="MN740532">
    <property type="protein sequence ID" value="QHU31631.1"/>
    <property type="molecule type" value="Genomic_DNA"/>
</dbReference>
<evidence type="ECO:0000313" key="1">
    <source>
        <dbReference type="EMBL" id="QHU31631.1"/>
    </source>
</evidence>
<name>A0A6C0LPF7_9ZZZZ</name>
<sequence>MSDLFDNATFALPFSSNNSSQISKKNKKKRSYIVERIQDKRKSLKKTPSAGKLNIPKYIIKQWIQNMKGERLMPPHGTIPLLYCRKEDYSPWLYTTIASVYRKRADWHLLITNMWKGPHLVEPCAPTMLKHPNPFFYNQDISIHLDKLMCLNVTLRMCVLRCVQRRLIAKMDKRVVGEDDLHTTVAIPEAAMVSVYDFKTQAKYVFHTNTILKMILASLKYCAYGIASPKAPKNPYTNLEWTKPQLMSITQQIVRNMAALHRIPPPMFLNYYNCNYNVLTFAKFCEKDLGINAAVELFKHKDDPTTLDVYGEMIGTVIDEENIAMSTRMRNMIIERKLPDILQDRWDNIVLALWIDTNIQVLYEPYKTYTEIIDDFTKARDDTRSYLLQLTRSSRRRLPPPGSGISLIRTHALNILIDAAVYTDNILEMGDEEPPLTVNL</sequence>
<proteinExistence type="predicted"/>
<reference evidence="1" key="1">
    <citation type="journal article" date="2020" name="Nature">
        <title>Giant virus diversity and host interactions through global metagenomics.</title>
        <authorList>
            <person name="Schulz F."/>
            <person name="Roux S."/>
            <person name="Paez-Espino D."/>
            <person name="Jungbluth S."/>
            <person name="Walsh D.A."/>
            <person name="Denef V.J."/>
            <person name="McMahon K.D."/>
            <person name="Konstantinidis K.T."/>
            <person name="Eloe-Fadrosh E.A."/>
            <person name="Kyrpides N.C."/>
            <person name="Woyke T."/>
        </authorList>
    </citation>
    <scope>NUCLEOTIDE SEQUENCE</scope>
    <source>
        <strain evidence="1">GVMAG-M-3300027963-41</strain>
    </source>
</reference>